<proteinExistence type="predicted"/>
<dbReference type="AlphaFoldDB" id="A0AAD9U5J3"/>
<comment type="caution">
    <text evidence="1">The sequence shown here is derived from an EMBL/GenBank/DDBJ whole genome shotgun (WGS) entry which is preliminary data.</text>
</comment>
<protein>
    <submittedName>
        <fullName evidence="1">Uncharacterized protein</fullName>
    </submittedName>
</protein>
<sequence>MDNKDAGGKVIFSPVQKYGYIFFEKLMLMLMMTWKLGWKRLMVDGEKFDFDGDAAGLQKNDGCLTMSEKFDGDKVGLKKVERCSKKVVHEACVSDKRNGNNIQLCTEKIPVQQPIPVDDYHSLVVNIVLSVMCLEAVMVPRDPVY</sequence>
<accession>A0AAD9U5J3</accession>
<gene>
    <name evidence="1" type="ORF">Ddye_015751</name>
</gene>
<dbReference type="Proteomes" id="UP001280121">
    <property type="component" value="Unassembled WGS sequence"/>
</dbReference>
<evidence type="ECO:0000313" key="1">
    <source>
        <dbReference type="EMBL" id="KAK2648262.1"/>
    </source>
</evidence>
<keyword evidence="2" id="KW-1185">Reference proteome</keyword>
<name>A0AAD9U5J3_9ROSI</name>
<reference evidence="1" key="1">
    <citation type="journal article" date="2023" name="Plant J.">
        <title>Genome sequences and population genomics provide insights into the demographic history, inbreeding, and mutation load of two 'living fossil' tree species of Dipteronia.</title>
        <authorList>
            <person name="Feng Y."/>
            <person name="Comes H.P."/>
            <person name="Chen J."/>
            <person name="Zhu S."/>
            <person name="Lu R."/>
            <person name="Zhang X."/>
            <person name="Li P."/>
            <person name="Qiu J."/>
            <person name="Olsen K.M."/>
            <person name="Qiu Y."/>
        </authorList>
    </citation>
    <scope>NUCLEOTIDE SEQUENCE</scope>
    <source>
        <strain evidence="1">KIB01</strain>
    </source>
</reference>
<dbReference type="EMBL" id="JANJYI010000005">
    <property type="protein sequence ID" value="KAK2648262.1"/>
    <property type="molecule type" value="Genomic_DNA"/>
</dbReference>
<evidence type="ECO:0000313" key="2">
    <source>
        <dbReference type="Proteomes" id="UP001280121"/>
    </source>
</evidence>
<organism evidence="1 2">
    <name type="scientific">Dipteronia dyeriana</name>
    <dbReference type="NCBI Taxonomy" id="168575"/>
    <lineage>
        <taxon>Eukaryota</taxon>
        <taxon>Viridiplantae</taxon>
        <taxon>Streptophyta</taxon>
        <taxon>Embryophyta</taxon>
        <taxon>Tracheophyta</taxon>
        <taxon>Spermatophyta</taxon>
        <taxon>Magnoliopsida</taxon>
        <taxon>eudicotyledons</taxon>
        <taxon>Gunneridae</taxon>
        <taxon>Pentapetalae</taxon>
        <taxon>rosids</taxon>
        <taxon>malvids</taxon>
        <taxon>Sapindales</taxon>
        <taxon>Sapindaceae</taxon>
        <taxon>Hippocastanoideae</taxon>
        <taxon>Acereae</taxon>
        <taxon>Dipteronia</taxon>
    </lineage>
</organism>